<sequence length="188" mass="21030">MGSIDFDVCSASGTHEFIPKPFSPLFVQSSDVPGVSLVPVPFSGTNFGGWKRSIIVSLSARNKIAFVDGSLPKPPDNSIESKQWDIYNNMVISWLTSSLSPDITDSVQYSETVEEIWRQLNNRYGTVNGTKDFKIKKELASTCQDSLDIASCFNKLKKLWDELRVVRKNHGNHCTYGAKEGILEDRLH</sequence>
<evidence type="ECO:0000313" key="1">
    <source>
        <dbReference type="Proteomes" id="UP000790787"/>
    </source>
</evidence>
<name>A0AC58SM38_TOBAC</name>
<reference evidence="2" key="2">
    <citation type="submission" date="2025-08" db="UniProtKB">
        <authorList>
            <consortium name="RefSeq"/>
        </authorList>
    </citation>
    <scope>IDENTIFICATION</scope>
    <source>
        <tissue evidence="2">Leaf</tissue>
    </source>
</reference>
<reference evidence="1" key="1">
    <citation type="journal article" date="2014" name="Nat. Commun.">
        <title>The tobacco genome sequence and its comparison with those of tomato and potato.</title>
        <authorList>
            <person name="Sierro N."/>
            <person name="Battey J.N."/>
            <person name="Ouadi S."/>
            <person name="Bakaher N."/>
            <person name="Bovet L."/>
            <person name="Willig A."/>
            <person name="Goepfert S."/>
            <person name="Peitsch M.C."/>
            <person name="Ivanov N.V."/>
        </authorList>
    </citation>
    <scope>NUCLEOTIDE SEQUENCE [LARGE SCALE GENOMIC DNA]</scope>
</reference>
<proteinExistence type="predicted"/>
<organism evidence="1 2">
    <name type="scientific">Nicotiana tabacum</name>
    <name type="common">Common tobacco</name>
    <dbReference type="NCBI Taxonomy" id="4097"/>
    <lineage>
        <taxon>Eukaryota</taxon>
        <taxon>Viridiplantae</taxon>
        <taxon>Streptophyta</taxon>
        <taxon>Embryophyta</taxon>
        <taxon>Tracheophyta</taxon>
        <taxon>Spermatophyta</taxon>
        <taxon>Magnoliopsida</taxon>
        <taxon>eudicotyledons</taxon>
        <taxon>Gunneridae</taxon>
        <taxon>Pentapetalae</taxon>
        <taxon>asterids</taxon>
        <taxon>lamiids</taxon>
        <taxon>Solanales</taxon>
        <taxon>Solanaceae</taxon>
        <taxon>Nicotianoideae</taxon>
        <taxon>Nicotianeae</taxon>
        <taxon>Nicotiana</taxon>
    </lineage>
</organism>
<gene>
    <name evidence="2" type="primary">LOC142168785</name>
</gene>
<accession>A0AC58SM38</accession>
<evidence type="ECO:0000313" key="2">
    <source>
        <dbReference type="RefSeq" id="XP_075086037.1"/>
    </source>
</evidence>
<dbReference type="Proteomes" id="UP000790787">
    <property type="component" value="Chromosome 14"/>
</dbReference>
<keyword evidence="1" id="KW-1185">Reference proteome</keyword>
<dbReference type="RefSeq" id="XP_075086037.1">
    <property type="nucleotide sequence ID" value="XM_075229936.1"/>
</dbReference>
<protein>
    <submittedName>
        <fullName evidence="2">Uncharacterized protein LOC142168785</fullName>
    </submittedName>
</protein>